<dbReference type="GO" id="GO:0000976">
    <property type="term" value="F:transcription cis-regulatory region binding"/>
    <property type="evidence" value="ECO:0007669"/>
    <property type="project" value="TreeGrafter"/>
</dbReference>
<dbReference type="AlphaFoldDB" id="E6UEN3"/>
<feature type="domain" description="Transcriptional regulator LacI/GalR-like sensor" evidence="4">
    <location>
        <begin position="141"/>
        <end position="293"/>
    </location>
</feature>
<gene>
    <name evidence="5" type="ordered locus">Rumal_1287</name>
</gene>
<protein>
    <submittedName>
        <fullName evidence="5">Periplasmic binding protein/LacI transcriptional regulator</fullName>
    </submittedName>
</protein>
<dbReference type="EMBL" id="CP002403">
    <property type="protein sequence ID" value="ADU21802.1"/>
    <property type="molecule type" value="Genomic_DNA"/>
</dbReference>
<sequence length="578" mass="65901">MKNIKKNEKIICMMLEDVSSDFSRELVKSLANAIPSNRKIRLIVLPGKHDDGKDEENLHRHKTVVNKIFSLSERCDIDGFVIHLGSVNERDKNTPGLYESFMSKIKKVPVVLVASDLKNVITVNYDNESGIREAIEYIANAQGLTKICMLGGRDDNKDARARKQIFIKCLKDYRLQYSEDQFEPSDMTENSVEAAERLLDRNPDVQAIFCVNDSSAKGLYKVLKARDKKIGSDVMVFGFDNTRMSSNLDPPLSSVGADKISLGRRALELLLEMMEGNEVRSDTVPTRLFGRASMPYEMYDYNTIELTKAETSFIYRMFNDCFYRYRLESIDTENVDLKRLFFEFMSPMLISCKHRYMSLETYDELCRMIDKFFDKGAMQYTDSNKLIASIGRVQIGINNASHSQSASTLINRLFSRMKDRAIVTQAKALISREREHTYSRIKLQEFIVSAVGGNGCDSIFRSFDKLGLPNAAVYIFDKPLDLDGENNPTFPEYIYLKCIMRSGDLYMLSEDRQKCRTADIFLRNELSVKSNGYITFPILCGSRAYGLLMCEISDEICENGEFIALELGMSLALKENSP</sequence>
<dbReference type="KEGG" id="ral:Rumal_1287"/>
<dbReference type="Gene3D" id="3.40.50.2300">
    <property type="match status" value="2"/>
</dbReference>
<dbReference type="GO" id="GO:0003700">
    <property type="term" value="F:DNA-binding transcription factor activity"/>
    <property type="evidence" value="ECO:0007669"/>
    <property type="project" value="TreeGrafter"/>
</dbReference>
<evidence type="ECO:0000313" key="5">
    <source>
        <dbReference type="EMBL" id="ADU21802.1"/>
    </source>
</evidence>
<name>E6UEN3_RUMA7</name>
<keyword evidence="1" id="KW-0805">Transcription regulation</keyword>
<dbReference type="CDD" id="cd06267">
    <property type="entry name" value="PBP1_LacI_sugar_binding-like"/>
    <property type="match status" value="1"/>
</dbReference>
<dbReference type="InterPro" id="IPR028082">
    <property type="entry name" value="Peripla_BP_I"/>
</dbReference>
<dbReference type="Proteomes" id="UP000006919">
    <property type="component" value="Chromosome"/>
</dbReference>
<evidence type="ECO:0000256" key="1">
    <source>
        <dbReference type="ARBA" id="ARBA00023015"/>
    </source>
</evidence>
<dbReference type="PANTHER" id="PTHR30146">
    <property type="entry name" value="LACI-RELATED TRANSCRIPTIONAL REPRESSOR"/>
    <property type="match status" value="1"/>
</dbReference>
<reference evidence="5 6" key="1">
    <citation type="journal article" date="2011" name="J. Bacteriol.">
        <title>Complete genome of the cellulolytic ruminal bacterium Ruminococcus albus 7.</title>
        <authorList>
            <person name="Suen G."/>
            <person name="Stevenson D.M."/>
            <person name="Bruce D.C."/>
            <person name="Chertkov O."/>
            <person name="Copeland A."/>
            <person name="Cheng J.F."/>
            <person name="Detter C."/>
            <person name="Detter J.C."/>
            <person name="Goodwin L.A."/>
            <person name="Han C.S."/>
            <person name="Hauser L.J."/>
            <person name="Ivanova N.N."/>
            <person name="Kyrpides N.C."/>
            <person name="Land M.L."/>
            <person name="Lapidus A."/>
            <person name="Lucas S."/>
            <person name="Ovchinnikova G."/>
            <person name="Pitluck S."/>
            <person name="Tapia R."/>
            <person name="Woyke T."/>
            <person name="Boyum J."/>
            <person name="Mead D."/>
            <person name="Weimer P.J."/>
        </authorList>
    </citation>
    <scope>NUCLEOTIDE SEQUENCE [LARGE SCALE GENOMIC DNA]</scope>
    <source>
        <strain evidence="6">ATCC 27210 / DSM 20455 / JCM 14654 / NCDO 2250 / 7</strain>
    </source>
</reference>
<dbReference type="RefSeq" id="WP_013497972.1">
    <property type="nucleotide sequence ID" value="NC_014833.1"/>
</dbReference>
<dbReference type="HOGENOM" id="CLU_471637_0_0_9"/>
<evidence type="ECO:0000259" key="4">
    <source>
        <dbReference type="Pfam" id="PF13377"/>
    </source>
</evidence>
<dbReference type="OrthoDB" id="56125at2"/>
<dbReference type="PANTHER" id="PTHR30146:SF109">
    <property type="entry name" value="HTH-TYPE TRANSCRIPTIONAL REGULATOR GALS"/>
    <property type="match status" value="1"/>
</dbReference>
<dbReference type="STRING" id="697329.Rumal_1287"/>
<keyword evidence="2" id="KW-0238">DNA-binding</keyword>
<organism evidence="5 6">
    <name type="scientific">Ruminococcus albus (strain ATCC 27210 / DSM 20455 / JCM 14654 / NCDO 2250 / 7)</name>
    <dbReference type="NCBI Taxonomy" id="697329"/>
    <lineage>
        <taxon>Bacteria</taxon>
        <taxon>Bacillati</taxon>
        <taxon>Bacillota</taxon>
        <taxon>Clostridia</taxon>
        <taxon>Eubacteriales</taxon>
        <taxon>Oscillospiraceae</taxon>
        <taxon>Ruminococcus</taxon>
    </lineage>
</organism>
<evidence type="ECO:0000313" key="6">
    <source>
        <dbReference type="Proteomes" id="UP000006919"/>
    </source>
</evidence>
<dbReference type="Pfam" id="PF13377">
    <property type="entry name" value="Peripla_BP_3"/>
    <property type="match status" value="1"/>
</dbReference>
<dbReference type="eggNOG" id="COG1609">
    <property type="taxonomic scope" value="Bacteria"/>
</dbReference>
<keyword evidence="3" id="KW-0804">Transcription</keyword>
<proteinExistence type="predicted"/>
<dbReference type="SUPFAM" id="SSF53822">
    <property type="entry name" value="Periplasmic binding protein-like I"/>
    <property type="match status" value="1"/>
</dbReference>
<dbReference type="InterPro" id="IPR046335">
    <property type="entry name" value="LacI/GalR-like_sensor"/>
</dbReference>
<evidence type="ECO:0000256" key="3">
    <source>
        <dbReference type="ARBA" id="ARBA00023163"/>
    </source>
</evidence>
<accession>E6UEN3</accession>
<evidence type="ECO:0000256" key="2">
    <source>
        <dbReference type="ARBA" id="ARBA00023125"/>
    </source>
</evidence>